<dbReference type="SMART" id="SM00849">
    <property type="entry name" value="Lactamase_B"/>
    <property type="match status" value="1"/>
</dbReference>
<dbReference type="InterPro" id="IPR001279">
    <property type="entry name" value="Metallo-B-lactamas"/>
</dbReference>
<dbReference type="PANTHER" id="PTHR42951">
    <property type="entry name" value="METALLO-BETA-LACTAMASE DOMAIN-CONTAINING"/>
    <property type="match status" value="1"/>
</dbReference>
<dbReference type="PANTHER" id="PTHR42951:SF20">
    <property type="entry name" value="BETA LACTAMASE"/>
    <property type="match status" value="1"/>
</dbReference>
<reference evidence="3 4" key="1">
    <citation type="submission" date="2017-01" db="EMBL/GenBank/DDBJ databases">
        <title>Novel large sulfur bacteria in the metagenomes of groundwater-fed chemosynthetic microbial mats in the Lake Huron basin.</title>
        <authorList>
            <person name="Sharrar A.M."/>
            <person name="Flood B.E."/>
            <person name="Bailey J.V."/>
            <person name="Jones D.S."/>
            <person name="Biddanda B."/>
            <person name="Ruberg S.A."/>
            <person name="Marcus D.N."/>
            <person name="Dick G.J."/>
        </authorList>
    </citation>
    <scope>NUCLEOTIDE SEQUENCE [LARGE SCALE GENOMIC DNA]</scope>
    <source>
        <strain evidence="3">A8</strain>
    </source>
</reference>
<gene>
    <name evidence="3" type="ORF">BWK73_34775</name>
</gene>
<evidence type="ECO:0000256" key="1">
    <source>
        <dbReference type="SAM" id="SignalP"/>
    </source>
</evidence>
<sequence length="323" mass="34962">MKQPVLHWLGGIALLALSLNTWAADKPVHQGIVDNYKAEKVSDHVYVIHGPAGQPDKENQGFINNPGFIVGDSEVAVIDPGSSAAIGRAVLAHIRKVTDKPITKVFITHIHGDHWLGNQAMKESNADAKFYASAGMIEDAKNGAGDSWIETMNTMTENATAGTELVIPTEVLTQDQAIKVGSVTVKAHLVDGKAHTSNEVMFEVVEDKLLFTGDTISNKRLILMDEGSFPGSAKNAERIVAMGMKTIVPGHGATGDNSIVTAYGDYMSKVYEGVKALRDDMEAHEMKPKIAEKLTAYKDWHSMDDTLGKHISLAALEAEQEDF</sequence>
<dbReference type="InterPro" id="IPR050855">
    <property type="entry name" value="NDM-1-like"/>
</dbReference>
<dbReference type="Gene3D" id="3.60.15.10">
    <property type="entry name" value="Ribonuclease Z/Hydroxyacylglutathione hydrolase-like"/>
    <property type="match status" value="1"/>
</dbReference>
<dbReference type="AlphaFoldDB" id="A0A1Y1QGE5"/>
<dbReference type="EMBL" id="MTEJ01000311">
    <property type="protein sequence ID" value="OQX04982.1"/>
    <property type="molecule type" value="Genomic_DNA"/>
</dbReference>
<keyword evidence="1" id="KW-0732">Signal</keyword>
<dbReference type="InterPro" id="IPR036866">
    <property type="entry name" value="RibonucZ/Hydroxyglut_hydro"/>
</dbReference>
<name>A0A1Y1QGE5_9GAMM</name>
<dbReference type="Pfam" id="PF00753">
    <property type="entry name" value="Lactamase_B"/>
    <property type="match status" value="1"/>
</dbReference>
<dbReference type="Proteomes" id="UP000192491">
    <property type="component" value="Unassembled WGS sequence"/>
</dbReference>
<dbReference type="SUPFAM" id="SSF56281">
    <property type="entry name" value="Metallo-hydrolase/oxidoreductase"/>
    <property type="match status" value="1"/>
</dbReference>
<evidence type="ECO:0000259" key="2">
    <source>
        <dbReference type="SMART" id="SM00849"/>
    </source>
</evidence>
<evidence type="ECO:0000313" key="3">
    <source>
        <dbReference type="EMBL" id="OQX04982.1"/>
    </source>
</evidence>
<feature type="chain" id="PRO_5012169069" description="Metallo-beta-lactamase domain-containing protein" evidence="1">
    <location>
        <begin position="24"/>
        <end position="323"/>
    </location>
</feature>
<organism evidence="3 4">
    <name type="scientific">Thiothrix lacustris</name>
    <dbReference type="NCBI Taxonomy" id="525917"/>
    <lineage>
        <taxon>Bacteria</taxon>
        <taxon>Pseudomonadati</taxon>
        <taxon>Pseudomonadota</taxon>
        <taxon>Gammaproteobacteria</taxon>
        <taxon>Thiotrichales</taxon>
        <taxon>Thiotrichaceae</taxon>
        <taxon>Thiothrix</taxon>
    </lineage>
</organism>
<dbReference type="CDD" id="cd16282">
    <property type="entry name" value="metallo-hydrolase-like_MBL-fold"/>
    <property type="match status" value="1"/>
</dbReference>
<evidence type="ECO:0000313" key="4">
    <source>
        <dbReference type="Proteomes" id="UP000192491"/>
    </source>
</evidence>
<comment type="caution">
    <text evidence="3">The sequence shown here is derived from an EMBL/GenBank/DDBJ whole genome shotgun (WGS) entry which is preliminary data.</text>
</comment>
<feature type="signal peptide" evidence="1">
    <location>
        <begin position="1"/>
        <end position="23"/>
    </location>
</feature>
<proteinExistence type="predicted"/>
<protein>
    <recommendedName>
        <fullName evidence="2">Metallo-beta-lactamase domain-containing protein</fullName>
    </recommendedName>
</protein>
<accession>A0A1Y1QGE5</accession>
<feature type="domain" description="Metallo-beta-lactamase" evidence="2">
    <location>
        <begin position="63"/>
        <end position="251"/>
    </location>
</feature>